<dbReference type="Pfam" id="PF25209">
    <property type="entry name" value="Phage_capsid_4"/>
    <property type="match status" value="1"/>
</dbReference>
<dbReference type="Proteomes" id="UP000315908">
    <property type="component" value="Unassembled WGS sequence"/>
</dbReference>
<gene>
    <name evidence="1" type="ORF">IQ31_01597</name>
</gene>
<comment type="caution">
    <text evidence="1">The sequence shown here is derived from an EMBL/GenBank/DDBJ whole genome shotgun (WGS) entry which is preliminary data.</text>
</comment>
<dbReference type="AlphaFoldDB" id="A0A562MQJ5"/>
<name>A0A562MQJ5_9SPHI</name>
<organism evidence="1 2">
    <name type="scientific">Sphingobacterium siyangense</name>
    <dbReference type="NCBI Taxonomy" id="459529"/>
    <lineage>
        <taxon>Bacteria</taxon>
        <taxon>Pseudomonadati</taxon>
        <taxon>Bacteroidota</taxon>
        <taxon>Sphingobacteriia</taxon>
        <taxon>Sphingobacteriales</taxon>
        <taxon>Sphingobacteriaceae</taxon>
        <taxon>Sphingobacterium</taxon>
    </lineage>
</organism>
<evidence type="ECO:0008006" key="3">
    <source>
        <dbReference type="Google" id="ProtNLM"/>
    </source>
</evidence>
<evidence type="ECO:0000313" key="2">
    <source>
        <dbReference type="Proteomes" id="UP000315908"/>
    </source>
</evidence>
<protein>
    <recommendedName>
        <fullName evidence="3">Capsid protein</fullName>
    </recommendedName>
</protein>
<evidence type="ECO:0000313" key="1">
    <source>
        <dbReference type="EMBL" id="TWI22192.1"/>
    </source>
</evidence>
<proteinExistence type="predicted"/>
<dbReference type="RefSeq" id="WP_145327633.1">
    <property type="nucleotide sequence ID" value="NZ_VLKR01000006.1"/>
</dbReference>
<reference evidence="1 2" key="1">
    <citation type="journal article" date="2015" name="Stand. Genomic Sci.">
        <title>Genomic Encyclopedia of Bacterial and Archaeal Type Strains, Phase III: the genomes of soil and plant-associated and newly described type strains.</title>
        <authorList>
            <person name="Whitman W.B."/>
            <person name="Woyke T."/>
            <person name="Klenk H.P."/>
            <person name="Zhou Y."/>
            <person name="Lilburn T.G."/>
            <person name="Beck B.J."/>
            <person name="De Vos P."/>
            <person name="Vandamme P."/>
            <person name="Eisen J.A."/>
            <person name="Garrity G."/>
            <person name="Hugenholtz P."/>
            <person name="Kyrpides N.C."/>
        </authorList>
    </citation>
    <scope>NUCLEOTIDE SEQUENCE [LARGE SCALE GENOMIC DNA]</scope>
    <source>
        <strain evidence="1 2">CGMCC 1.6855</strain>
    </source>
</reference>
<dbReference type="EMBL" id="VLKR01000006">
    <property type="protein sequence ID" value="TWI22192.1"/>
    <property type="molecule type" value="Genomic_DNA"/>
</dbReference>
<accession>A0A562MQJ5</accession>
<dbReference type="OrthoDB" id="1228719at2"/>
<sequence length="304" mass="34051">MPQNFPEVWENRVRTLLRDENNAPWLEGIDEIDTQVLEVGSGSASEQNIIHIPISTFRPEVLINNTAYPIAMVAYDDDSMTVKLDKYQTTVTTLSDDQVMGASYAQIDVVTKSHRDSITDSKYAKAIHSLAPQADNGNETFVIKCTGDEVEPGGRRKLLWKDLVTARRRMDKQKCKKKGRRLVLCSDHVNDLLEDNSNKYADKLADYLSGELKGMLAGFNIYENIDNPKYTAAGVKKAWGAVADPADLEGSIIFHPENVVKKTGLTKQYFASAATSPEHQTNKYNLRHYYIAVKVMEKYAGAII</sequence>